<protein>
    <submittedName>
        <fullName evidence="2">Uncharacterized protein</fullName>
    </submittedName>
</protein>
<evidence type="ECO:0000313" key="2">
    <source>
        <dbReference type="EMBL" id="QHU01712.1"/>
    </source>
</evidence>
<proteinExistence type="predicted"/>
<evidence type="ECO:0000256" key="1">
    <source>
        <dbReference type="SAM" id="Phobius"/>
    </source>
</evidence>
<organism evidence="2">
    <name type="scientific">viral metagenome</name>
    <dbReference type="NCBI Taxonomy" id="1070528"/>
    <lineage>
        <taxon>unclassified sequences</taxon>
        <taxon>metagenomes</taxon>
        <taxon>organismal metagenomes</taxon>
    </lineage>
</organism>
<name>A0A6C0J7T4_9ZZZZ</name>
<dbReference type="AlphaFoldDB" id="A0A6C0J7T4"/>
<sequence length="270" mass="31555">MTTNRELLGCYDNYKKTYDKNVRFNTNHVETLDDCQKLASTKNHNGLHSEYFIYDGNRKACIRPADKKFTPIIDDSSRKALMKNGECFKSQKLYYLESSKHKNEDERDLKMYNKKVDIIDENIKELSKTRQLLKSKACNKKTHGDMSIEECIQAERELATSLAAKQHETQLSKIKDNMYKQLKDYSEHSNKNVDLLQSTNSSIQSKKRILKDNLDEKNKINKTINELNFKIKDNNQLYNINKTFQTYLKYGVIFGIIILILGVGMSFIYD</sequence>
<feature type="transmembrane region" description="Helical" evidence="1">
    <location>
        <begin position="247"/>
        <end position="269"/>
    </location>
</feature>
<reference evidence="2" key="1">
    <citation type="journal article" date="2020" name="Nature">
        <title>Giant virus diversity and host interactions through global metagenomics.</title>
        <authorList>
            <person name="Schulz F."/>
            <person name="Roux S."/>
            <person name="Paez-Espino D."/>
            <person name="Jungbluth S."/>
            <person name="Walsh D.A."/>
            <person name="Denef V.J."/>
            <person name="McMahon K.D."/>
            <person name="Konstantinidis K.T."/>
            <person name="Eloe-Fadrosh E.A."/>
            <person name="Kyrpides N.C."/>
            <person name="Woyke T."/>
        </authorList>
    </citation>
    <scope>NUCLEOTIDE SEQUENCE</scope>
    <source>
        <strain evidence="2">GVMAG-M-3300025874-2</strain>
    </source>
</reference>
<dbReference type="EMBL" id="MN740346">
    <property type="protein sequence ID" value="QHU01712.1"/>
    <property type="molecule type" value="Genomic_DNA"/>
</dbReference>
<keyword evidence="1" id="KW-0812">Transmembrane</keyword>
<keyword evidence="1" id="KW-0472">Membrane</keyword>
<keyword evidence="1" id="KW-1133">Transmembrane helix</keyword>
<accession>A0A6C0J7T4</accession>